<dbReference type="AlphaFoldDB" id="A0ABD5SXK2"/>
<organism evidence="1 2">
    <name type="scientific">Natrinema soli</name>
    <dbReference type="NCBI Taxonomy" id="1930624"/>
    <lineage>
        <taxon>Archaea</taxon>
        <taxon>Methanobacteriati</taxon>
        <taxon>Methanobacteriota</taxon>
        <taxon>Stenosarchaea group</taxon>
        <taxon>Halobacteria</taxon>
        <taxon>Halobacteriales</taxon>
        <taxon>Natrialbaceae</taxon>
        <taxon>Natrinema</taxon>
    </lineage>
</organism>
<accession>A0ABD5SXK2</accession>
<evidence type="ECO:0000313" key="1">
    <source>
        <dbReference type="EMBL" id="MFC6767988.1"/>
    </source>
</evidence>
<sequence>MAVASAIGTIVPAGIAVYCSVTGYAADRIVPLFIETPYVFARLLFFVVRPGIVS</sequence>
<keyword evidence="2" id="KW-1185">Reference proteome</keyword>
<dbReference type="RefSeq" id="WP_273740826.1">
    <property type="nucleotide sequence ID" value="NZ_JAQIVI010000461.1"/>
</dbReference>
<evidence type="ECO:0008006" key="3">
    <source>
        <dbReference type="Google" id="ProtNLM"/>
    </source>
</evidence>
<dbReference type="Proteomes" id="UP001596383">
    <property type="component" value="Unassembled WGS sequence"/>
</dbReference>
<dbReference type="EMBL" id="JBHSWV010000461">
    <property type="protein sequence ID" value="MFC6767988.1"/>
    <property type="molecule type" value="Genomic_DNA"/>
</dbReference>
<gene>
    <name evidence="1" type="ORF">ACFQE6_24210</name>
</gene>
<protein>
    <recommendedName>
        <fullName evidence="3">TRAP C4-dicarboxylate transport system permease DctM subunit domain-containing protein</fullName>
    </recommendedName>
</protein>
<reference evidence="1 2" key="1">
    <citation type="journal article" date="2019" name="Int. J. Syst. Evol. Microbiol.">
        <title>The Global Catalogue of Microorganisms (GCM) 10K type strain sequencing project: providing services to taxonomists for standard genome sequencing and annotation.</title>
        <authorList>
            <consortium name="The Broad Institute Genomics Platform"/>
            <consortium name="The Broad Institute Genome Sequencing Center for Infectious Disease"/>
            <person name="Wu L."/>
            <person name="Ma J."/>
        </authorList>
    </citation>
    <scope>NUCLEOTIDE SEQUENCE [LARGE SCALE GENOMIC DNA]</scope>
    <source>
        <strain evidence="1 2">LMG 29247</strain>
    </source>
</reference>
<evidence type="ECO:0000313" key="2">
    <source>
        <dbReference type="Proteomes" id="UP001596383"/>
    </source>
</evidence>
<comment type="caution">
    <text evidence="1">The sequence shown here is derived from an EMBL/GenBank/DDBJ whole genome shotgun (WGS) entry which is preliminary data.</text>
</comment>
<proteinExistence type="predicted"/>
<name>A0ABD5SXK2_9EURY</name>